<reference evidence="2 3" key="1">
    <citation type="submission" date="2019-12" db="EMBL/GenBank/DDBJ databases">
        <authorList>
            <person name="Reyes-Prieto M."/>
        </authorList>
    </citation>
    <scope>NUCLEOTIDE SEQUENCE [LARGE SCALE GENOMIC DNA]</scope>
    <source>
        <strain evidence="2">HF14-78462</strain>
    </source>
</reference>
<evidence type="ECO:0000313" key="2">
    <source>
        <dbReference type="EMBL" id="CAA0130477.1"/>
    </source>
</evidence>
<dbReference type="EMBL" id="CACSAS010000051">
    <property type="protein sequence ID" value="CAA0130477.1"/>
    <property type="molecule type" value="Genomic_DNA"/>
</dbReference>
<evidence type="ECO:0000256" key="1">
    <source>
        <dbReference type="SAM" id="Phobius"/>
    </source>
</evidence>
<gene>
    <name evidence="2" type="ORF">STARVERO_04332</name>
</gene>
<name>A0A5S9R6Q2_9HYPH</name>
<evidence type="ECO:0008006" key="4">
    <source>
        <dbReference type="Google" id="ProtNLM"/>
    </source>
</evidence>
<sequence>MPDWLKEWWPVVAIAFPAIVTVLGWAVRTGLASRKDLDAAIAKESAARAAQAEKMGVELREIDLRTRETAQEIKHLPSRKDIEGLKDQLSHAVALGESTTRELASVSRALTRVEDHLFKSAP</sequence>
<dbReference type="Proteomes" id="UP000433050">
    <property type="component" value="Unassembled WGS sequence"/>
</dbReference>
<protein>
    <recommendedName>
        <fullName evidence="4">DUF2730 family protein</fullName>
    </recommendedName>
</protein>
<keyword evidence="1" id="KW-1133">Transmembrane helix</keyword>
<dbReference type="RefSeq" id="WP_159602657.1">
    <property type="nucleotide sequence ID" value="NZ_CACSAS010000051.1"/>
</dbReference>
<proteinExistence type="predicted"/>
<organism evidence="2 3">
    <name type="scientific">Starkeya nomas</name>
    <dbReference type="NCBI Taxonomy" id="2666134"/>
    <lineage>
        <taxon>Bacteria</taxon>
        <taxon>Pseudomonadati</taxon>
        <taxon>Pseudomonadota</taxon>
        <taxon>Alphaproteobacteria</taxon>
        <taxon>Hyphomicrobiales</taxon>
        <taxon>Xanthobacteraceae</taxon>
        <taxon>Starkeya</taxon>
    </lineage>
</organism>
<accession>A0A5S9R6Q2</accession>
<keyword evidence="3" id="KW-1185">Reference proteome</keyword>
<dbReference type="AlphaFoldDB" id="A0A5S9R6Q2"/>
<keyword evidence="1" id="KW-0472">Membrane</keyword>
<evidence type="ECO:0000313" key="3">
    <source>
        <dbReference type="Proteomes" id="UP000433050"/>
    </source>
</evidence>
<feature type="transmembrane region" description="Helical" evidence="1">
    <location>
        <begin position="6"/>
        <end position="27"/>
    </location>
</feature>
<keyword evidence="1" id="KW-0812">Transmembrane</keyword>